<sequence>MENKLKKQQEQVDKHQVMITALIQQQHQKAQRLTQNATIPLSAIDDIDNQLRKQQEQIDKQQTSITSLHQKQQTPTSKGVVYVRWGRMDCPGNTTELVYSGYAGGSHYSNKGAAAEYVCLPPDPSWGPKQNIRAQQPGLMYGAEYEDDILFNVKDRNRDVPCAVCRSSIQSTSIMIPARSTCYPGWDAAYHGYLASGYYNQPAASQYVCVDQEPQTLLGGGSSNDEGKLFFQVRAKCGSLKCPPYEDDKVLSCVVCMK</sequence>
<dbReference type="Proteomes" id="UP000242188">
    <property type="component" value="Unassembled WGS sequence"/>
</dbReference>
<comment type="caution">
    <text evidence="2">The sequence shown here is derived from an EMBL/GenBank/DDBJ whole genome shotgun (WGS) entry which is preliminary data.</text>
</comment>
<keyword evidence="2" id="KW-0176">Collagen</keyword>
<keyword evidence="3" id="KW-1185">Reference proteome</keyword>
<dbReference type="GO" id="GO:0005615">
    <property type="term" value="C:extracellular space"/>
    <property type="evidence" value="ECO:0007669"/>
    <property type="project" value="TreeGrafter"/>
</dbReference>
<accession>A0A210QS63</accession>
<dbReference type="PANTHER" id="PTHR24024:SF18">
    <property type="entry name" value="SHORT-CHAIN COLLAGEN C4-LIKE"/>
    <property type="match status" value="1"/>
</dbReference>
<dbReference type="PANTHER" id="PTHR24024">
    <property type="entry name" value="PULMONARY SURFACTANT-ASSOCIATED PROTEIN A"/>
    <property type="match status" value="1"/>
</dbReference>
<organism evidence="2 3">
    <name type="scientific">Mizuhopecten yessoensis</name>
    <name type="common">Japanese scallop</name>
    <name type="synonym">Patinopecten yessoensis</name>
    <dbReference type="NCBI Taxonomy" id="6573"/>
    <lineage>
        <taxon>Eukaryota</taxon>
        <taxon>Metazoa</taxon>
        <taxon>Spiralia</taxon>
        <taxon>Lophotrochozoa</taxon>
        <taxon>Mollusca</taxon>
        <taxon>Bivalvia</taxon>
        <taxon>Autobranchia</taxon>
        <taxon>Pteriomorphia</taxon>
        <taxon>Pectinida</taxon>
        <taxon>Pectinoidea</taxon>
        <taxon>Pectinidae</taxon>
        <taxon>Mizuhopecten</taxon>
    </lineage>
</organism>
<protein>
    <submittedName>
        <fullName evidence="2">Short-chain collagen C4</fullName>
    </submittedName>
</protein>
<dbReference type="OrthoDB" id="10253869at2759"/>
<dbReference type="GO" id="GO:0005581">
    <property type="term" value="C:collagen trimer"/>
    <property type="evidence" value="ECO:0007669"/>
    <property type="project" value="UniProtKB-KW"/>
</dbReference>
<dbReference type="AlphaFoldDB" id="A0A210QS63"/>
<dbReference type="EMBL" id="NEDP02002206">
    <property type="protein sequence ID" value="OWF51559.1"/>
    <property type="molecule type" value="Genomic_DNA"/>
</dbReference>
<name>A0A210QS63_MIZYE</name>
<proteinExistence type="predicted"/>
<dbReference type="InterPro" id="IPR051077">
    <property type="entry name" value="Ca-dependent_lectin"/>
</dbReference>
<keyword evidence="1" id="KW-0175">Coiled coil</keyword>
<evidence type="ECO:0000313" key="3">
    <source>
        <dbReference type="Proteomes" id="UP000242188"/>
    </source>
</evidence>
<evidence type="ECO:0000256" key="1">
    <source>
        <dbReference type="SAM" id="Coils"/>
    </source>
</evidence>
<reference evidence="2 3" key="1">
    <citation type="journal article" date="2017" name="Nat. Ecol. Evol.">
        <title>Scallop genome provides insights into evolution of bilaterian karyotype and development.</title>
        <authorList>
            <person name="Wang S."/>
            <person name="Zhang J."/>
            <person name="Jiao W."/>
            <person name="Li J."/>
            <person name="Xun X."/>
            <person name="Sun Y."/>
            <person name="Guo X."/>
            <person name="Huan P."/>
            <person name="Dong B."/>
            <person name="Zhang L."/>
            <person name="Hu X."/>
            <person name="Sun X."/>
            <person name="Wang J."/>
            <person name="Zhao C."/>
            <person name="Wang Y."/>
            <person name="Wang D."/>
            <person name="Huang X."/>
            <person name="Wang R."/>
            <person name="Lv J."/>
            <person name="Li Y."/>
            <person name="Zhang Z."/>
            <person name="Liu B."/>
            <person name="Lu W."/>
            <person name="Hui Y."/>
            <person name="Liang J."/>
            <person name="Zhou Z."/>
            <person name="Hou R."/>
            <person name="Li X."/>
            <person name="Liu Y."/>
            <person name="Li H."/>
            <person name="Ning X."/>
            <person name="Lin Y."/>
            <person name="Zhao L."/>
            <person name="Xing Q."/>
            <person name="Dou J."/>
            <person name="Li Y."/>
            <person name="Mao J."/>
            <person name="Guo H."/>
            <person name="Dou H."/>
            <person name="Li T."/>
            <person name="Mu C."/>
            <person name="Jiang W."/>
            <person name="Fu Q."/>
            <person name="Fu X."/>
            <person name="Miao Y."/>
            <person name="Liu J."/>
            <person name="Yu Q."/>
            <person name="Li R."/>
            <person name="Liao H."/>
            <person name="Li X."/>
            <person name="Kong Y."/>
            <person name="Jiang Z."/>
            <person name="Chourrout D."/>
            <person name="Li R."/>
            <person name="Bao Z."/>
        </authorList>
    </citation>
    <scope>NUCLEOTIDE SEQUENCE [LARGE SCALE GENOMIC DNA]</scope>
    <source>
        <strain evidence="2 3">PY_sf001</strain>
    </source>
</reference>
<evidence type="ECO:0000313" key="2">
    <source>
        <dbReference type="EMBL" id="OWF51559.1"/>
    </source>
</evidence>
<feature type="coiled-coil region" evidence="1">
    <location>
        <begin position="5"/>
        <end position="71"/>
    </location>
</feature>
<gene>
    <name evidence="2" type="ORF">KP79_PYT24358</name>
</gene>